<feature type="domain" description="ARB-07466-like C-terminal" evidence="2">
    <location>
        <begin position="237"/>
        <end position="288"/>
    </location>
</feature>
<reference evidence="4" key="1">
    <citation type="journal article" date="2019" name="Int. J. Syst. Evol. Microbiol.">
        <title>The Global Catalogue of Microorganisms (GCM) 10K type strain sequencing project: providing services to taxonomists for standard genome sequencing and annotation.</title>
        <authorList>
            <consortium name="The Broad Institute Genomics Platform"/>
            <consortium name="The Broad Institute Genome Sequencing Center for Infectious Disease"/>
            <person name="Wu L."/>
            <person name="Ma J."/>
        </authorList>
    </citation>
    <scope>NUCLEOTIDE SEQUENCE [LARGE SCALE GENOMIC DNA]</scope>
    <source>
        <strain evidence="4">JCM 17986</strain>
    </source>
</reference>
<keyword evidence="1" id="KW-0472">Membrane</keyword>
<accession>A0ABP9H8J3</accession>
<sequence>MGQRKRAEERNERSGIVGWVIALLVVLGLFAAVAVVVVKMLPGGGTPSDECTVPDASGASDTLSFDPEQAANAATIAAVGQARGLPDRAIEIALATSMQESKLFNISYGDADSLGLFQQRPSMGWGTQAQLQDPVYASGKFYDALVKVPNYTDLPLTQAAQKVQRSAYPDAYARHENKAVSLTAALTGRAPATLSCRLAAKPGVVTAAPLRTALTKDFKPAVADSAVADATGTLAVQPGKTDGRGWAIASWAVAHAQQLGIREVSYGGKVWTREDGGDGWQTVKSGSGKAAPADATQVQIRYTDAPS</sequence>
<feature type="transmembrane region" description="Helical" evidence="1">
    <location>
        <begin position="16"/>
        <end position="38"/>
    </location>
</feature>
<keyword evidence="1" id="KW-0812">Transmembrane</keyword>
<dbReference type="Proteomes" id="UP001500466">
    <property type="component" value="Unassembled WGS sequence"/>
</dbReference>
<protein>
    <submittedName>
        <fullName evidence="3">Heavy metal transporter</fullName>
    </submittedName>
</protein>
<proteinExistence type="predicted"/>
<dbReference type="InterPro" id="IPR058593">
    <property type="entry name" value="ARB_07466-like_C"/>
</dbReference>
<comment type="caution">
    <text evidence="3">The sequence shown here is derived from an EMBL/GenBank/DDBJ whole genome shotgun (WGS) entry which is preliminary data.</text>
</comment>
<evidence type="ECO:0000256" key="1">
    <source>
        <dbReference type="SAM" id="Phobius"/>
    </source>
</evidence>
<evidence type="ECO:0000313" key="4">
    <source>
        <dbReference type="Proteomes" id="UP001500466"/>
    </source>
</evidence>
<organism evidence="3 4">
    <name type="scientific">Yinghuangia aomiensis</name>
    <dbReference type="NCBI Taxonomy" id="676205"/>
    <lineage>
        <taxon>Bacteria</taxon>
        <taxon>Bacillati</taxon>
        <taxon>Actinomycetota</taxon>
        <taxon>Actinomycetes</taxon>
        <taxon>Kitasatosporales</taxon>
        <taxon>Streptomycetaceae</taxon>
        <taxon>Yinghuangia</taxon>
    </lineage>
</organism>
<evidence type="ECO:0000313" key="3">
    <source>
        <dbReference type="EMBL" id="GAA4964035.1"/>
    </source>
</evidence>
<keyword evidence="1" id="KW-1133">Transmembrane helix</keyword>
<evidence type="ECO:0000259" key="2">
    <source>
        <dbReference type="Pfam" id="PF26571"/>
    </source>
</evidence>
<dbReference type="Pfam" id="PF26571">
    <property type="entry name" value="VldE"/>
    <property type="match status" value="1"/>
</dbReference>
<keyword evidence="4" id="KW-1185">Reference proteome</keyword>
<gene>
    <name evidence="3" type="ORF">GCM10023205_30040</name>
</gene>
<dbReference type="RefSeq" id="WP_345675947.1">
    <property type="nucleotide sequence ID" value="NZ_BAABHS010000009.1"/>
</dbReference>
<name>A0ABP9H8J3_9ACTN</name>
<dbReference type="EMBL" id="BAABHS010000009">
    <property type="protein sequence ID" value="GAA4964035.1"/>
    <property type="molecule type" value="Genomic_DNA"/>
</dbReference>